<evidence type="ECO:0000313" key="1">
    <source>
        <dbReference type="EMBL" id="ANV80789.1"/>
    </source>
</evidence>
<proteinExistence type="predicted"/>
<name>A0A1B1TET1_9ARCH</name>
<reference evidence="1" key="2">
    <citation type="journal article" date="2015" name="ISME J.">
        <title>A new class of marine Euryarchaeota group II from the Mediterranean deep chlorophyll maximum.</title>
        <authorList>
            <person name="Martin-Cuadrado A.B."/>
            <person name="Garcia-Heredia I."/>
            <person name="Molto A.G."/>
            <person name="Lopez-Ubeda R."/>
            <person name="Kimes N."/>
            <person name="Lopez-Garcia P."/>
            <person name="Moreira D."/>
            <person name="Rodriguez-Valera F."/>
        </authorList>
    </citation>
    <scope>NUCLEOTIDE SEQUENCE</scope>
</reference>
<sequence length="205" mass="23980">MEHTSDDSEGSPRIDVRTLPESIAQLWETMLRLDPSWDISTWLDERAKEELQLIEGQLGREKLRLEQRLHRLETLAKRLKRHREVAEGVVWKDPHQKNLFDVYDDEKKQNPEIQNSENEIDGFPAVDYTNLEFGDDPLLAIVSEHIIHVMELLNSKGLTSIHFDLLLQELSEIGIREEEVDEAITWLLQKQIVVELEQDHFALDI</sequence>
<dbReference type="AlphaFoldDB" id="A0A1B1TET1"/>
<reference evidence="1" key="1">
    <citation type="submission" date="2014-11" db="EMBL/GenBank/DDBJ databases">
        <authorList>
            <person name="Zhu J."/>
            <person name="Qi W."/>
            <person name="Song R."/>
        </authorList>
    </citation>
    <scope>NUCLEOTIDE SEQUENCE</scope>
</reference>
<dbReference type="EMBL" id="KP211907">
    <property type="protein sequence ID" value="ANV80789.1"/>
    <property type="molecule type" value="Genomic_DNA"/>
</dbReference>
<accession>A0A1B1TET1</accession>
<protein>
    <submittedName>
        <fullName evidence="1">Uncharacterized protein</fullName>
    </submittedName>
</protein>
<organism evidence="1">
    <name type="scientific">uncultured Poseidoniia archaeon</name>
    <dbReference type="NCBI Taxonomy" id="1697135"/>
    <lineage>
        <taxon>Archaea</taxon>
        <taxon>Methanobacteriati</taxon>
        <taxon>Thermoplasmatota</taxon>
        <taxon>Candidatus Poseidoniia</taxon>
        <taxon>environmental samples</taxon>
    </lineage>
</organism>